<dbReference type="SUPFAM" id="SSF53850">
    <property type="entry name" value="Periplasmic binding protein-like II"/>
    <property type="match status" value="1"/>
</dbReference>
<dbReference type="OrthoDB" id="5194099at2759"/>
<dbReference type="AlphaFoldDB" id="A0A9N9PRV4"/>
<sequence>MKPPLHLPFLPLLPLLVHSLKIASSLQWIEHTPQPYTLTHFYHTPSVLTTGGVANLTTDPTIDLAANAETQGLKQYAVHKNLRLIYVLVEVPYRLVAHRNKNKNKNNTSSISKLADLKGKKIGTFPGTSAEVFVDYMMGSVGVKKGEYEVVKGDVCMKAPCSSGTLPSMLKRGEVDGFGIWEASVELGAQALGDNAVLFQNGSLYREVYSLYTTVEKLGDSRTRGELVAFLKALDRTLGVFRRPDESVYRFVAEKVGMDPGVVRDVWGGHVWTGGMPGDLLEFLVREDAYLAESDGRAGVSRAELETFIDSSVLAEASKT</sequence>
<dbReference type="Gene3D" id="3.40.190.10">
    <property type="entry name" value="Periplasmic binding protein-like II"/>
    <property type="match status" value="1"/>
</dbReference>
<feature type="chain" id="PRO_5040489917" description="SsuA/THI5-like domain-containing protein" evidence="1">
    <location>
        <begin position="20"/>
        <end position="320"/>
    </location>
</feature>
<dbReference type="InterPro" id="IPR015168">
    <property type="entry name" value="SsuA/THI5"/>
</dbReference>
<dbReference type="PANTHER" id="PTHR30024">
    <property type="entry name" value="ALIPHATIC SULFONATES-BINDING PROTEIN-RELATED"/>
    <property type="match status" value="1"/>
</dbReference>
<feature type="domain" description="SsuA/THI5-like" evidence="2">
    <location>
        <begin position="106"/>
        <end position="236"/>
    </location>
</feature>
<dbReference type="Proteomes" id="UP000696280">
    <property type="component" value="Unassembled WGS sequence"/>
</dbReference>
<evidence type="ECO:0000256" key="1">
    <source>
        <dbReference type="SAM" id="SignalP"/>
    </source>
</evidence>
<evidence type="ECO:0000313" key="3">
    <source>
        <dbReference type="EMBL" id="CAG8951862.1"/>
    </source>
</evidence>
<evidence type="ECO:0000259" key="2">
    <source>
        <dbReference type="Pfam" id="PF09084"/>
    </source>
</evidence>
<dbReference type="PANTHER" id="PTHR30024:SF42">
    <property type="entry name" value="ALIPHATIC SULFONATES-BINDING PROTEIN-RELATED"/>
    <property type="match status" value="1"/>
</dbReference>
<comment type="caution">
    <text evidence="3">The sequence shown here is derived from an EMBL/GenBank/DDBJ whole genome shotgun (WGS) entry which is preliminary data.</text>
</comment>
<keyword evidence="1" id="KW-0732">Signal</keyword>
<dbReference type="EMBL" id="CAJVRL010000044">
    <property type="protein sequence ID" value="CAG8951862.1"/>
    <property type="molecule type" value="Genomic_DNA"/>
</dbReference>
<evidence type="ECO:0000313" key="4">
    <source>
        <dbReference type="Proteomes" id="UP000696280"/>
    </source>
</evidence>
<dbReference type="Pfam" id="PF09084">
    <property type="entry name" value="NMT1"/>
    <property type="match status" value="1"/>
</dbReference>
<organism evidence="3 4">
    <name type="scientific">Hymenoscyphus fraxineus</name>
    <dbReference type="NCBI Taxonomy" id="746836"/>
    <lineage>
        <taxon>Eukaryota</taxon>
        <taxon>Fungi</taxon>
        <taxon>Dikarya</taxon>
        <taxon>Ascomycota</taxon>
        <taxon>Pezizomycotina</taxon>
        <taxon>Leotiomycetes</taxon>
        <taxon>Helotiales</taxon>
        <taxon>Helotiaceae</taxon>
        <taxon>Hymenoscyphus</taxon>
    </lineage>
</organism>
<keyword evidence="4" id="KW-1185">Reference proteome</keyword>
<name>A0A9N9PRV4_9HELO</name>
<accession>A0A9N9PRV4</accession>
<feature type="signal peptide" evidence="1">
    <location>
        <begin position="1"/>
        <end position="19"/>
    </location>
</feature>
<gene>
    <name evidence="3" type="ORF">HYFRA_00005666</name>
</gene>
<reference evidence="3" key="1">
    <citation type="submission" date="2021-07" db="EMBL/GenBank/DDBJ databases">
        <authorList>
            <person name="Durling M."/>
        </authorList>
    </citation>
    <scope>NUCLEOTIDE SEQUENCE</scope>
</reference>
<protein>
    <recommendedName>
        <fullName evidence="2">SsuA/THI5-like domain-containing protein</fullName>
    </recommendedName>
</protein>
<proteinExistence type="predicted"/>